<accession>A0A382Y605</accession>
<keyword evidence="3" id="KW-0201">Cytochrome c-type biogenesis</keyword>
<reference evidence="8" key="1">
    <citation type="submission" date="2018-05" db="EMBL/GenBank/DDBJ databases">
        <authorList>
            <person name="Lanie J.A."/>
            <person name="Ng W.-L."/>
            <person name="Kazmierczak K.M."/>
            <person name="Andrzejewski T.M."/>
            <person name="Davidsen T.M."/>
            <person name="Wayne K.J."/>
            <person name="Tettelin H."/>
            <person name="Glass J.I."/>
            <person name="Rusch D."/>
            <person name="Podicherti R."/>
            <person name="Tsui H.-C.T."/>
            <person name="Winkler M.E."/>
        </authorList>
    </citation>
    <scope>NUCLEOTIDE SEQUENCE</scope>
</reference>
<dbReference type="AlphaFoldDB" id="A0A382Y605"/>
<keyword evidence="2 6" id="KW-0812">Transmembrane</keyword>
<dbReference type="GO" id="GO:0017004">
    <property type="term" value="P:cytochrome complex assembly"/>
    <property type="evidence" value="ECO:0007669"/>
    <property type="project" value="UniProtKB-KW"/>
</dbReference>
<organism evidence="8">
    <name type="scientific">marine metagenome</name>
    <dbReference type="NCBI Taxonomy" id="408172"/>
    <lineage>
        <taxon>unclassified sequences</taxon>
        <taxon>metagenomes</taxon>
        <taxon>ecological metagenomes</taxon>
    </lineage>
</organism>
<evidence type="ECO:0000256" key="2">
    <source>
        <dbReference type="ARBA" id="ARBA00022692"/>
    </source>
</evidence>
<feature type="transmembrane region" description="Helical" evidence="6">
    <location>
        <begin position="29"/>
        <end position="49"/>
    </location>
</feature>
<dbReference type="GO" id="GO:0005886">
    <property type="term" value="C:plasma membrane"/>
    <property type="evidence" value="ECO:0007669"/>
    <property type="project" value="TreeGrafter"/>
</dbReference>
<protein>
    <recommendedName>
        <fullName evidence="7">Cytochrome c assembly protein domain-containing protein</fullName>
    </recommendedName>
</protein>
<evidence type="ECO:0000256" key="1">
    <source>
        <dbReference type="ARBA" id="ARBA00004141"/>
    </source>
</evidence>
<feature type="transmembrane region" description="Helical" evidence="6">
    <location>
        <begin position="90"/>
        <end position="110"/>
    </location>
</feature>
<keyword evidence="5 6" id="KW-0472">Membrane</keyword>
<feature type="transmembrane region" description="Helical" evidence="6">
    <location>
        <begin position="212"/>
        <end position="230"/>
    </location>
</feature>
<dbReference type="EMBL" id="UINC01172913">
    <property type="protein sequence ID" value="SVD78231.1"/>
    <property type="molecule type" value="Genomic_DNA"/>
</dbReference>
<gene>
    <name evidence="8" type="ORF">METZ01_LOCUS431085</name>
</gene>
<dbReference type="Pfam" id="PF01578">
    <property type="entry name" value="Cytochrom_C_asm"/>
    <property type="match status" value="1"/>
</dbReference>
<feature type="non-terminal residue" evidence="8">
    <location>
        <position position="266"/>
    </location>
</feature>
<dbReference type="PANTHER" id="PTHR30071">
    <property type="entry name" value="HEME EXPORTER PROTEIN C"/>
    <property type="match status" value="1"/>
</dbReference>
<feature type="domain" description="Cytochrome c assembly protein" evidence="7">
    <location>
        <begin position="62"/>
        <end position="263"/>
    </location>
</feature>
<dbReference type="GO" id="GO:0020037">
    <property type="term" value="F:heme binding"/>
    <property type="evidence" value="ECO:0007669"/>
    <property type="project" value="InterPro"/>
</dbReference>
<evidence type="ECO:0000256" key="5">
    <source>
        <dbReference type="ARBA" id="ARBA00023136"/>
    </source>
</evidence>
<comment type="subcellular location">
    <subcellularLocation>
        <location evidence="1">Membrane</location>
        <topology evidence="1">Multi-pass membrane protein</topology>
    </subcellularLocation>
</comment>
<evidence type="ECO:0000256" key="3">
    <source>
        <dbReference type="ARBA" id="ARBA00022748"/>
    </source>
</evidence>
<keyword evidence="4 6" id="KW-1133">Transmembrane helix</keyword>
<feature type="transmembrane region" description="Helical" evidence="6">
    <location>
        <begin position="61"/>
        <end position="81"/>
    </location>
</feature>
<feature type="transmembrane region" description="Helical" evidence="6">
    <location>
        <begin position="242"/>
        <end position="262"/>
    </location>
</feature>
<feature type="non-terminal residue" evidence="8">
    <location>
        <position position="1"/>
    </location>
</feature>
<feature type="transmembrane region" description="Helical" evidence="6">
    <location>
        <begin position="130"/>
        <end position="155"/>
    </location>
</feature>
<sequence>SLLHGLIMAGYLGSAVSYIRHFPSKQFRFGRYATGLLITALACHSIFLITRSLQSGHLPFVGLYESISFFSWLIAVVYLVLEFRFRDKTLGAFVVPLILTAQIVATMLIHPESPLPPLLQSSWFSIHVTASFVAYAAFFFSFITGVLYMMQIYYLNARRFGVIFSRLPALEMLDDMNLKATSIGWLFLTVGVVTGLLWAVQAWPTFEWFKDPKIVCVVLTWIIYASQLVARYTMGWQGQRAAYLSTAGFVSVLVAYIGARLWTDVH</sequence>
<evidence type="ECO:0000313" key="8">
    <source>
        <dbReference type="EMBL" id="SVD78231.1"/>
    </source>
</evidence>
<evidence type="ECO:0000259" key="7">
    <source>
        <dbReference type="Pfam" id="PF01578"/>
    </source>
</evidence>
<dbReference type="InterPro" id="IPR045062">
    <property type="entry name" value="Cyt_c_biogenesis_CcsA/CcmC"/>
</dbReference>
<dbReference type="InterPro" id="IPR002541">
    <property type="entry name" value="Cyt_c_assembly"/>
</dbReference>
<feature type="transmembrane region" description="Helical" evidence="6">
    <location>
        <begin position="176"/>
        <end position="200"/>
    </location>
</feature>
<name>A0A382Y605_9ZZZZ</name>
<dbReference type="PANTHER" id="PTHR30071:SF1">
    <property type="entry name" value="CYTOCHROME B_B6 PROTEIN-RELATED"/>
    <property type="match status" value="1"/>
</dbReference>
<proteinExistence type="predicted"/>
<evidence type="ECO:0000256" key="6">
    <source>
        <dbReference type="SAM" id="Phobius"/>
    </source>
</evidence>
<evidence type="ECO:0000256" key="4">
    <source>
        <dbReference type="ARBA" id="ARBA00022989"/>
    </source>
</evidence>